<organism evidence="2 3">
    <name type="scientific">Cohnella endophytica</name>
    <dbReference type="NCBI Taxonomy" id="2419778"/>
    <lineage>
        <taxon>Bacteria</taxon>
        <taxon>Bacillati</taxon>
        <taxon>Bacillota</taxon>
        <taxon>Bacilli</taxon>
        <taxon>Bacillales</taxon>
        <taxon>Paenibacillaceae</taxon>
        <taxon>Cohnella</taxon>
    </lineage>
</organism>
<sequence>MDKKKEQASVDRLFVGVDVGGTNIECGVVTPEGKIISRSHCATLVHDGGVDAVIDRIAGTINEAIAALPVSEGRQIAGVGVGIPGLVDPVNGISLNAVNLGWRNVPLAAKLTERLHIPVKIENDVNSYVYGEAMYGAGRQYDYVLGLTIGTGLASAFIINGEIFGGAGHLAGEIGHIPFEDIPYVCNCGQTGCLETIVSATGIARQAADAVKDGMDSMLARVLEQQGKLTARDVSIAHEAGDRTATAILNRTGIILGRALAAIVPALSPDVIVIGGGAAQAGEALIAPLTSELRARLLPVFAERLQVRTGELASNAGIIGNAMIAKFSANK</sequence>
<dbReference type="PANTHER" id="PTHR18964">
    <property type="entry name" value="ROK (REPRESSOR, ORF, KINASE) FAMILY"/>
    <property type="match status" value="1"/>
</dbReference>
<accession>A0A494XQV6</accession>
<evidence type="ECO:0000256" key="1">
    <source>
        <dbReference type="ARBA" id="ARBA00006479"/>
    </source>
</evidence>
<dbReference type="AlphaFoldDB" id="A0A494XQV6"/>
<comment type="similarity">
    <text evidence="1">Belongs to the ROK (NagC/XylR) family.</text>
</comment>
<evidence type="ECO:0000313" key="2">
    <source>
        <dbReference type="EMBL" id="RKP49903.1"/>
    </source>
</evidence>
<dbReference type="InterPro" id="IPR043129">
    <property type="entry name" value="ATPase_NBD"/>
</dbReference>
<dbReference type="EMBL" id="RBZM01000008">
    <property type="protein sequence ID" value="RKP49903.1"/>
    <property type="molecule type" value="Genomic_DNA"/>
</dbReference>
<dbReference type="Pfam" id="PF00480">
    <property type="entry name" value="ROK"/>
    <property type="match status" value="1"/>
</dbReference>
<gene>
    <name evidence="2" type="ORF">D7Z26_18925</name>
</gene>
<dbReference type="Proteomes" id="UP000282076">
    <property type="component" value="Unassembled WGS sequence"/>
</dbReference>
<dbReference type="Gene3D" id="3.30.420.40">
    <property type="match status" value="2"/>
</dbReference>
<dbReference type="PANTHER" id="PTHR18964:SF149">
    <property type="entry name" value="BIFUNCTIONAL UDP-N-ACETYLGLUCOSAMINE 2-EPIMERASE_N-ACETYLMANNOSAMINE KINASE"/>
    <property type="match status" value="1"/>
</dbReference>
<name>A0A494XQV6_9BACL</name>
<dbReference type="InterPro" id="IPR000600">
    <property type="entry name" value="ROK"/>
</dbReference>
<proteinExistence type="inferred from homology"/>
<dbReference type="RefSeq" id="WP_120978586.1">
    <property type="nucleotide sequence ID" value="NZ_RBZM01000008.1"/>
</dbReference>
<evidence type="ECO:0000313" key="3">
    <source>
        <dbReference type="Proteomes" id="UP000282076"/>
    </source>
</evidence>
<dbReference type="OrthoDB" id="9810372at2"/>
<protein>
    <submittedName>
        <fullName evidence="2">ROK family protein</fullName>
    </submittedName>
</protein>
<reference evidence="2 3" key="1">
    <citation type="submission" date="2018-10" db="EMBL/GenBank/DDBJ databases">
        <title>Cohnella sp. M2MS4P-1, whole genome shotgun sequence.</title>
        <authorList>
            <person name="Tuo L."/>
        </authorList>
    </citation>
    <scope>NUCLEOTIDE SEQUENCE [LARGE SCALE GENOMIC DNA]</scope>
    <source>
        <strain evidence="2 3">M2MS4P-1</strain>
    </source>
</reference>
<dbReference type="SUPFAM" id="SSF53067">
    <property type="entry name" value="Actin-like ATPase domain"/>
    <property type="match status" value="1"/>
</dbReference>
<comment type="caution">
    <text evidence="2">The sequence shown here is derived from an EMBL/GenBank/DDBJ whole genome shotgun (WGS) entry which is preliminary data.</text>
</comment>
<keyword evidence="3" id="KW-1185">Reference proteome</keyword>